<feature type="modified residue" description="4-aspartylphosphate" evidence="9">
    <location>
        <position position="838"/>
    </location>
</feature>
<comment type="caution">
    <text evidence="17">The sequence shown here is derived from an EMBL/GenBank/DDBJ whole genome shotgun (WGS) entry which is preliminary data.</text>
</comment>
<keyword evidence="12" id="KW-0472">Membrane</keyword>
<dbReference type="InterPro" id="IPR036097">
    <property type="entry name" value="HisK_dim/P_sf"/>
</dbReference>
<dbReference type="InterPro" id="IPR001789">
    <property type="entry name" value="Sig_transdc_resp-reg_receiver"/>
</dbReference>
<dbReference type="InterPro" id="IPR004358">
    <property type="entry name" value="Sig_transdc_His_kin-like_C"/>
</dbReference>
<dbReference type="PROSITE" id="PS00041">
    <property type="entry name" value="HTH_ARAC_FAMILY_1"/>
    <property type="match status" value="1"/>
</dbReference>
<dbReference type="InterPro" id="IPR018062">
    <property type="entry name" value="HTH_AraC-typ_CS"/>
</dbReference>
<dbReference type="SUPFAM" id="SSF46689">
    <property type="entry name" value="Homeodomain-like"/>
    <property type="match status" value="1"/>
</dbReference>
<dbReference type="SUPFAM" id="SSF52172">
    <property type="entry name" value="CheY-like"/>
    <property type="match status" value="1"/>
</dbReference>
<dbReference type="SUPFAM" id="SSF47384">
    <property type="entry name" value="Homodimeric domain of signal transducing histidine kinase"/>
    <property type="match status" value="1"/>
</dbReference>
<dbReference type="RefSeq" id="WP_309940550.1">
    <property type="nucleotide sequence ID" value="NZ_AP025306.1"/>
</dbReference>
<evidence type="ECO:0000256" key="10">
    <source>
        <dbReference type="PROSITE-ProRule" id="PRU00339"/>
    </source>
</evidence>
<dbReference type="InterPro" id="IPR011006">
    <property type="entry name" value="CheY-like_superfamily"/>
</dbReference>
<dbReference type="Gene3D" id="3.30.565.10">
    <property type="entry name" value="Histidine kinase-like ATPase, C-terminal domain"/>
    <property type="match status" value="1"/>
</dbReference>
<dbReference type="EMBL" id="JAVDQD010000005">
    <property type="protein sequence ID" value="MDR6240538.1"/>
    <property type="molecule type" value="Genomic_DNA"/>
</dbReference>
<keyword evidence="8" id="KW-0804">Transcription</keyword>
<evidence type="ECO:0000256" key="1">
    <source>
        <dbReference type="ARBA" id="ARBA00000085"/>
    </source>
</evidence>
<keyword evidence="10" id="KW-0802">TPR repeat</keyword>
<dbReference type="SUPFAM" id="SSF48452">
    <property type="entry name" value="TPR-like"/>
    <property type="match status" value="2"/>
</dbReference>
<dbReference type="GO" id="GO:0043565">
    <property type="term" value="F:sequence-specific DNA binding"/>
    <property type="evidence" value="ECO:0007669"/>
    <property type="project" value="InterPro"/>
</dbReference>
<dbReference type="Pfam" id="PF02518">
    <property type="entry name" value="HATPase_c"/>
    <property type="match status" value="1"/>
</dbReference>
<dbReference type="PANTHER" id="PTHR43547:SF2">
    <property type="entry name" value="HYBRID SIGNAL TRANSDUCTION HISTIDINE KINASE C"/>
    <property type="match status" value="1"/>
</dbReference>
<dbReference type="InterPro" id="IPR009057">
    <property type="entry name" value="Homeodomain-like_sf"/>
</dbReference>
<feature type="domain" description="HTH araC/xylS-type" evidence="14">
    <location>
        <begin position="941"/>
        <end position="1040"/>
    </location>
</feature>
<evidence type="ECO:0000256" key="3">
    <source>
        <dbReference type="ARBA" id="ARBA00022553"/>
    </source>
</evidence>
<dbReference type="Gene3D" id="3.40.50.2300">
    <property type="match status" value="1"/>
</dbReference>
<dbReference type="InterPro" id="IPR005467">
    <property type="entry name" value="His_kinase_dom"/>
</dbReference>
<evidence type="ECO:0000256" key="8">
    <source>
        <dbReference type="ARBA" id="ARBA00023163"/>
    </source>
</evidence>
<keyword evidence="11" id="KW-0175">Coiled coil</keyword>
<feature type="repeat" description="TPR" evidence="10">
    <location>
        <begin position="100"/>
        <end position="133"/>
    </location>
</feature>
<dbReference type="SMART" id="SM00342">
    <property type="entry name" value="HTH_ARAC"/>
    <property type="match status" value="1"/>
</dbReference>
<dbReference type="InterPro" id="IPR018060">
    <property type="entry name" value="HTH_AraC"/>
</dbReference>
<keyword evidence="18" id="KW-1185">Reference proteome</keyword>
<dbReference type="InterPro" id="IPR011990">
    <property type="entry name" value="TPR-like_helical_dom_sf"/>
</dbReference>
<dbReference type="SMART" id="SM00028">
    <property type="entry name" value="TPR"/>
    <property type="match status" value="5"/>
</dbReference>
<feature type="signal peptide" evidence="13">
    <location>
        <begin position="1"/>
        <end position="20"/>
    </location>
</feature>
<evidence type="ECO:0000256" key="12">
    <source>
        <dbReference type="SAM" id="Phobius"/>
    </source>
</evidence>
<gene>
    <name evidence="17" type="ORF">HNQ88_003614</name>
</gene>
<dbReference type="InterPro" id="IPR036890">
    <property type="entry name" value="HATPase_C_sf"/>
</dbReference>
<keyword evidence="13" id="KW-0732">Signal</keyword>
<dbReference type="InterPro" id="IPR003594">
    <property type="entry name" value="HATPase_dom"/>
</dbReference>
<dbReference type="AlphaFoldDB" id="A0AAE4BU95"/>
<dbReference type="Proteomes" id="UP001185092">
    <property type="component" value="Unassembled WGS sequence"/>
</dbReference>
<dbReference type="FunFam" id="3.30.565.10:FF:000006">
    <property type="entry name" value="Sensor histidine kinase WalK"/>
    <property type="match status" value="1"/>
</dbReference>
<reference evidence="17" key="1">
    <citation type="submission" date="2023-07" db="EMBL/GenBank/DDBJ databases">
        <title>Genomic Encyclopedia of Type Strains, Phase IV (KMG-IV): sequencing the most valuable type-strain genomes for metagenomic binning, comparative biology and taxonomic classification.</title>
        <authorList>
            <person name="Goeker M."/>
        </authorList>
    </citation>
    <scope>NUCLEOTIDE SEQUENCE</scope>
    <source>
        <strain evidence="17">DSM 26174</strain>
    </source>
</reference>
<dbReference type="Pfam" id="PF12833">
    <property type="entry name" value="HTH_18"/>
    <property type="match status" value="1"/>
</dbReference>
<protein>
    <recommendedName>
        <fullName evidence="2">histidine kinase</fullName>
        <ecNumber evidence="2">2.7.13.3</ecNumber>
    </recommendedName>
</protein>
<proteinExistence type="predicted"/>
<dbReference type="PROSITE" id="PS50109">
    <property type="entry name" value="HIS_KIN"/>
    <property type="match status" value="1"/>
</dbReference>
<feature type="chain" id="PRO_5042035093" description="histidine kinase" evidence="13">
    <location>
        <begin position="21"/>
        <end position="1049"/>
    </location>
</feature>
<dbReference type="PANTHER" id="PTHR43547">
    <property type="entry name" value="TWO-COMPONENT HISTIDINE KINASE"/>
    <property type="match status" value="1"/>
</dbReference>
<evidence type="ECO:0000256" key="5">
    <source>
        <dbReference type="ARBA" id="ARBA00022777"/>
    </source>
</evidence>
<dbReference type="PROSITE" id="PS50110">
    <property type="entry name" value="RESPONSE_REGULATORY"/>
    <property type="match status" value="1"/>
</dbReference>
<dbReference type="SUPFAM" id="SSF55874">
    <property type="entry name" value="ATPase domain of HSP90 chaperone/DNA topoisomerase II/histidine kinase"/>
    <property type="match status" value="1"/>
</dbReference>
<dbReference type="PROSITE" id="PS01124">
    <property type="entry name" value="HTH_ARAC_FAMILY_2"/>
    <property type="match status" value="1"/>
</dbReference>
<evidence type="ECO:0000313" key="17">
    <source>
        <dbReference type="EMBL" id="MDR6240538.1"/>
    </source>
</evidence>
<feature type="transmembrane region" description="Helical" evidence="12">
    <location>
        <begin position="460"/>
        <end position="480"/>
    </location>
</feature>
<evidence type="ECO:0000256" key="11">
    <source>
        <dbReference type="SAM" id="Coils"/>
    </source>
</evidence>
<dbReference type="InterPro" id="IPR019734">
    <property type="entry name" value="TPR_rpt"/>
</dbReference>
<dbReference type="PRINTS" id="PR00344">
    <property type="entry name" value="BCTRLSENSOR"/>
</dbReference>
<feature type="domain" description="Response regulatory" evidence="16">
    <location>
        <begin position="790"/>
        <end position="905"/>
    </location>
</feature>
<keyword evidence="12" id="KW-0812">Transmembrane</keyword>
<feature type="domain" description="Histidine kinase" evidence="15">
    <location>
        <begin position="534"/>
        <end position="744"/>
    </location>
</feature>
<keyword evidence="5 17" id="KW-0418">Kinase</keyword>
<dbReference type="Gene3D" id="1.25.40.10">
    <property type="entry name" value="Tetratricopeptide repeat domain"/>
    <property type="match status" value="2"/>
</dbReference>
<evidence type="ECO:0000256" key="13">
    <source>
        <dbReference type="SAM" id="SignalP"/>
    </source>
</evidence>
<evidence type="ECO:0000313" key="18">
    <source>
        <dbReference type="Proteomes" id="UP001185092"/>
    </source>
</evidence>
<keyword evidence="7" id="KW-0238">DNA-binding</keyword>
<evidence type="ECO:0000256" key="2">
    <source>
        <dbReference type="ARBA" id="ARBA00012438"/>
    </source>
</evidence>
<dbReference type="SMART" id="SM00388">
    <property type="entry name" value="HisKA"/>
    <property type="match status" value="1"/>
</dbReference>
<dbReference type="SMART" id="SM00387">
    <property type="entry name" value="HATPase_c"/>
    <property type="match status" value="1"/>
</dbReference>
<evidence type="ECO:0000256" key="6">
    <source>
        <dbReference type="ARBA" id="ARBA00023015"/>
    </source>
</evidence>
<dbReference type="GO" id="GO:0003700">
    <property type="term" value="F:DNA-binding transcription factor activity"/>
    <property type="evidence" value="ECO:0007669"/>
    <property type="project" value="InterPro"/>
</dbReference>
<name>A0AAE4BU95_9BACT</name>
<dbReference type="Gene3D" id="1.10.287.130">
    <property type="match status" value="1"/>
</dbReference>
<dbReference type="CDD" id="cd17574">
    <property type="entry name" value="REC_OmpR"/>
    <property type="match status" value="1"/>
</dbReference>
<keyword evidence="6" id="KW-0805">Transcription regulation</keyword>
<dbReference type="InterPro" id="IPR003661">
    <property type="entry name" value="HisK_dim/P_dom"/>
</dbReference>
<keyword evidence="4" id="KW-0808">Transferase</keyword>
<evidence type="ECO:0000259" key="15">
    <source>
        <dbReference type="PROSITE" id="PS50109"/>
    </source>
</evidence>
<evidence type="ECO:0000256" key="4">
    <source>
        <dbReference type="ARBA" id="ARBA00022679"/>
    </source>
</evidence>
<accession>A0AAE4BU95</accession>
<keyword evidence="12" id="KW-1133">Transmembrane helix</keyword>
<dbReference type="CDD" id="cd00082">
    <property type="entry name" value="HisKA"/>
    <property type="match status" value="1"/>
</dbReference>
<comment type="catalytic activity">
    <reaction evidence="1">
        <text>ATP + protein L-histidine = ADP + protein N-phospho-L-histidine.</text>
        <dbReference type="EC" id="2.7.13.3"/>
    </reaction>
</comment>
<evidence type="ECO:0000259" key="14">
    <source>
        <dbReference type="PROSITE" id="PS01124"/>
    </source>
</evidence>
<dbReference type="PROSITE" id="PS50005">
    <property type="entry name" value="TPR"/>
    <property type="match status" value="1"/>
</dbReference>
<evidence type="ECO:0000259" key="16">
    <source>
        <dbReference type="PROSITE" id="PS50110"/>
    </source>
</evidence>
<dbReference type="Pfam" id="PF00072">
    <property type="entry name" value="Response_reg"/>
    <property type="match status" value="1"/>
</dbReference>
<keyword evidence="3 9" id="KW-0597">Phosphoprotein</keyword>
<dbReference type="GO" id="GO:0000155">
    <property type="term" value="F:phosphorelay sensor kinase activity"/>
    <property type="evidence" value="ECO:0007669"/>
    <property type="project" value="InterPro"/>
</dbReference>
<dbReference type="CDD" id="cd00075">
    <property type="entry name" value="HATPase"/>
    <property type="match status" value="1"/>
</dbReference>
<dbReference type="SMART" id="SM00448">
    <property type="entry name" value="REC"/>
    <property type="match status" value="1"/>
</dbReference>
<dbReference type="EC" id="2.7.13.3" evidence="2"/>
<dbReference type="Pfam" id="PF00512">
    <property type="entry name" value="HisKA"/>
    <property type="match status" value="1"/>
</dbReference>
<dbReference type="Gene3D" id="1.10.10.60">
    <property type="entry name" value="Homeodomain-like"/>
    <property type="match status" value="1"/>
</dbReference>
<feature type="coiled-coil region" evidence="11">
    <location>
        <begin position="497"/>
        <end position="524"/>
    </location>
</feature>
<evidence type="ECO:0000256" key="7">
    <source>
        <dbReference type="ARBA" id="ARBA00023125"/>
    </source>
</evidence>
<organism evidence="17 18">
    <name type="scientific">Aureibacter tunicatorum</name>
    <dbReference type="NCBI Taxonomy" id="866807"/>
    <lineage>
        <taxon>Bacteria</taxon>
        <taxon>Pseudomonadati</taxon>
        <taxon>Bacteroidota</taxon>
        <taxon>Cytophagia</taxon>
        <taxon>Cytophagales</taxon>
        <taxon>Persicobacteraceae</taxon>
        <taxon>Aureibacter</taxon>
    </lineage>
</organism>
<sequence>MRLTILLLAFALYSNTGCLANGKITTTLDEIKKTYSSHPDSSIGVINELLLGKTVSINHKRRAFYLKAKCFEKKYLLDSAEFYFNSILSIEPKEEMKYDVLSLYRLGVISSMSGDLENELKFFNKALALLPQVPDEIRTHLLVYNALGNGYTNLDLYDSALFYLKKGEGLASQHPNQLEMQWNLSYASVNALKSSLRYHEAVDLSLKSLEIANKMQDTVSIAKSYIAIGVLFLDLKEIEKSLNKLEFARQILINKGEDYWTAIANYNLAIASLLNEDYDSALSYAEACYQISISQGHKRYQSNFAALISSIYYKMESIDDMLPFAQLGYEIASENSYDEFRFRNGIELIKYYWAKEKYETAYDLIRENEPIFEKRDNDLYKLEYLDLKSKVLYELRLFEEAFNTVDLKSQVKDLIYGAENDLKGKYFENKQKHENEKKEILEKQKLEELILQQEIKRQKWFIVLVVLLLVLFGAFAVIYYRYYKLKSKDNALLMKVNEKIKMQNETLEANNKLIAQQALELQKMDEYKSRFFRNISHEFRTPLTLILGPIKEVIQEKRFDLEYFKSIESNAVKLLSLINQILELSQLQSSKKSLELATLDLPRFVKLLIDQFHSYANEKKTEIIFECNLKNDVFVSEDIVNKVLSNLISNALKHTPEGGCIYIDAKEFDQKLIITVSDTGAGIPESEIDNVFRPFYTSDDDAMVSSGIGLALVKEMVEDHQGSIQVGSLEDMGAVFIVELPMKKEFYEINEIDFNEVDSPQYGSEDIELINKSISSSTDDSIFNSEDKKRILVVEDNDELRKYIGKILSGLYNVEFAENGEEGIKKAEDLVPDLVITDLMMPVKNGMDLLMSVKKNILTSHIPVILLTAKSDKQTEMESLESYADDFLTKPFDKEVLLLKVRNLLELRERIKANYGQSEATDENDKEVQRSFKNEQSEFCRKAIEIIRMNMANSDFSVEKLAADLSISRSQLHRKLSAETGLSSSIFIRNVKLVEARELLELGDKNVSEVSYLTGFSTPNYFSKCFKEYFGTSPSSFVKKFNVDPESKP</sequence>
<evidence type="ECO:0000256" key="9">
    <source>
        <dbReference type="PROSITE-ProRule" id="PRU00169"/>
    </source>
</evidence>